<sequence length="134" mass="14841">MKTAVQLLQNYLDSIRDPKAAAALFAAEGALELPYLQTLGQQHRVQGPAAIESFIGGLLSKVPEFRFRNIRFFIETPTQAFAEYSVEAPVEGTGRIYKQTYAGRLVAEDGKIVLLRESLDTLAAWRAFHGKDPS</sequence>
<dbReference type="KEGG" id="tci:A7K98_11825"/>
<dbReference type="InterPro" id="IPR032710">
    <property type="entry name" value="NTF2-like_dom_sf"/>
</dbReference>
<dbReference type="AlphaFoldDB" id="A0A1Y0L8M0"/>
<dbReference type="Proteomes" id="UP000195729">
    <property type="component" value="Chromosome"/>
</dbReference>
<evidence type="ECO:0000313" key="2">
    <source>
        <dbReference type="EMBL" id="ARU94396.1"/>
    </source>
</evidence>
<dbReference type="Gene3D" id="3.10.450.50">
    <property type="match status" value="1"/>
</dbReference>
<gene>
    <name evidence="2" type="ORF">A7K98_11825</name>
    <name evidence="3" type="ORF">A7K99_11820</name>
</gene>
<evidence type="ECO:0000313" key="3">
    <source>
        <dbReference type="EMBL" id="ARU98435.1"/>
    </source>
</evidence>
<accession>A0A1Y0L8M0</accession>
<evidence type="ECO:0000313" key="5">
    <source>
        <dbReference type="Proteomes" id="UP000195814"/>
    </source>
</evidence>
<reference evidence="4 5" key="1">
    <citation type="submission" date="2016-05" db="EMBL/GenBank/DDBJ databases">
        <title>Complete genome sequence of two 2,5-diketo-D-glunonic acid producing strain Tatumella citrea.</title>
        <authorList>
            <person name="Duan C."/>
            <person name="Yang J."/>
            <person name="Yang S."/>
        </authorList>
    </citation>
    <scope>NUCLEOTIDE SEQUENCE [LARGE SCALE GENOMIC DNA]</scope>
    <source>
        <strain evidence="3 4">ATCC 39140</strain>
        <strain evidence="2 5">DSM 13699</strain>
    </source>
</reference>
<dbReference type="Proteomes" id="UP000195814">
    <property type="component" value="Chromosome"/>
</dbReference>
<evidence type="ECO:0000259" key="1">
    <source>
        <dbReference type="Pfam" id="PF12680"/>
    </source>
</evidence>
<dbReference type="GO" id="GO:0016853">
    <property type="term" value="F:isomerase activity"/>
    <property type="evidence" value="ECO:0007669"/>
    <property type="project" value="UniProtKB-KW"/>
</dbReference>
<dbReference type="InterPro" id="IPR037401">
    <property type="entry name" value="SnoaL-like"/>
</dbReference>
<dbReference type="Pfam" id="PF12680">
    <property type="entry name" value="SnoaL_2"/>
    <property type="match status" value="1"/>
</dbReference>
<feature type="domain" description="SnoaL-like" evidence="1">
    <location>
        <begin position="16"/>
        <end position="113"/>
    </location>
</feature>
<name>A0A1Y0L8M0_TATCI</name>
<dbReference type="SUPFAM" id="SSF54427">
    <property type="entry name" value="NTF2-like"/>
    <property type="match status" value="1"/>
</dbReference>
<protein>
    <submittedName>
        <fullName evidence="2">Ketosteroid isomerase</fullName>
    </submittedName>
</protein>
<dbReference type="RefSeq" id="WP_087488758.1">
    <property type="nucleotide sequence ID" value="NZ_CP015579.1"/>
</dbReference>
<dbReference type="EMBL" id="CP015581">
    <property type="protein sequence ID" value="ARU98435.1"/>
    <property type="molecule type" value="Genomic_DNA"/>
</dbReference>
<dbReference type="EMBL" id="CP015579">
    <property type="protein sequence ID" value="ARU94396.1"/>
    <property type="molecule type" value="Genomic_DNA"/>
</dbReference>
<organism evidence="2 5">
    <name type="scientific">Tatumella citrea</name>
    <name type="common">Pantoea citrea</name>
    <dbReference type="NCBI Taxonomy" id="53336"/>
    <lineage>
        <taxon>Bacteria</taxon>
        <taxon>Pseudomonadati</taxon>
        <taxon>Pseudomonadota</taxon>
        <taxon>Gammaproteobacteria</taxon>
        <taxon>Enterobacterales</taxon>
        <taxon>Erwiniaceae</taxon>
        <taxon>Tatumella</taxon>
    </lineage>
</organism>
<keyword evidence="2" id="KW-0413">Isomerase</keyword>
<proteinExistence type="predicted"/>
<evidence type="ECO:0000313" key="4">
    <source>
        <dbReference type="Proteomes" id="UP000195729"/>
    </source>
</evidence>
<keyword evidence="4" id="KW-1185">Reference proteome</keyword>
<dbReference type="OrthoDB" id="117900at2"/>